<feature type="domain" description="Endonuclease/exonuclease/phosphatase" evidence="1">
    <location>
        <begin position="32"/>
        <end position="228"/>
    </location>
</feature>
<dbReference type="SUPFAM" id="SSF56219">
    <property type="entry name" value="DNase I-like"/>
    <property type="match status" value="1"/>
</dbReference>
<sequence>MRRDRYPNATVNPAVAIVPAAYRGGVMMRVISYNLRKHRAARELAELADRWEANLLCLQECDTLNMPEHIAGLKLARMTSRNRLGLALYYRENTFQLQDVVSLALKKSLHDHILRPAHERVLGARLRDIDAGRDVIVASFHAAPLTALNSLRRHQIRTALTQLQELGSGLPTLMVGDYNYPVFKEKLGERVRRHGYDLTLSDARTYTRYRFFRGHYDFATSIGLDIDRVTTLPQGASDHLPILVTADYRRRDGGGAIEEPATAAS</sequence>
<accession>A0A917IFK7</accession>
<name>A0A917IFK7_9MICO</name>
<protein>
    <recommendedName>
        <fullName evidence="1">Endonuclease/exonuclease/phosphatase domain-containing protein</fullName>
    </recommendedName>
</protein>
<gene>
    <name evidence="2" type="ORF">GCM10010921_13730</name>
</gene>
<proteinExistence type="predicted"/>
<dbReference type="GO" id="GO:0003824">
    <property type="term" value="F:catalytic activity"/>
    <property type="evidence" value="ECO:0007669"/>
    <property type="project" value="InterPro"/>
</dbReference>
<dbReference type="EMBL" id="BMJY01000004">
    <property type="protein sequence ID" value="GGH41270.1"/>
    <property type="molecule type" value="Genomic_DNA"/>
</dbReference>
<reference evidence="2" key="2">
    <citation type="submission" date="2020-09" db="EMBL/GenBank/DDBJ databases">
        <authorList>
            <person name="Sun Q."/>
            <person name="Zhou Y."/>
        </authorList>
    </citation>
    <scope>NUCLEOTIDE SEQUENCE</scope>
    <source>
        <strain evidence="2">CGMCC 1.15794</strain>
    </source>
</reference>
<evidence type="ECO:0000259" key="1">
    <source>
        <dbReference type="Pfam" id="PF03372"/>
    </source>
</evidence>
<dbReference type="AlphaFoldDB" id="A0A917IFK7"/>
<dbReference type="InterPro" id="IPR036691">
    <property type="entry name" value="Endo/exonu/phosph_ase_sf"/>
</dbReference>
<evidence type="ECO:0000313" key="2">
    <source>
        <dbReference type="EMBL" id="GGH41270.1"/>
    </source>
</evidence>
<dbReference type="Pfam" id="PF03372">
    <property type="entry name" value="Exo_endo_phos"/>
    <property type="match status" value="1"/>
</dbReference>
<reference evidence="2" key="1">
    <citation type="journal article" date="2014" name="Int. J. Syst. Evol. Microbiol.">
        <title>Complete genome sequence of Corynebacterium casei LMG S-19264T (=DSM 44701T), isolated from a smear-ripened cheese.</title>
        <authorList>
            <consortium name="US DOE Joint Genome Institute (JGI-PGF)"/>
            <person name="Walter F."/>
            <person name="Albersmeier A."/>
            <person name="Kalinowski J."/>
            <person name="Ruckert C."/>
        </authorList>
    </citation>
    <scope>NUCLEOTIDE SEQUENCE</scope>
    <source>
        <strain evidence="2">CGMCC 1.15794</strain>
    </source>
</reference>
<evidence type="ECO:0000313" key="3">
    <source>
        <dbReference type="Proteomes" id="UP000657592"/>
    </source>
</evidence>
<dbReference type="Gene3D" id="3.60.10.10">
    <property type="entry name" value="Endonuclease/exonuclease/phosphatase"/>
    <property type="match status" value="1"/>
</dbReference>
<keyword evidence="3" id="KW-1185">Reference proteome</keyword>
<dbReference type="Proteomes" id="UP000657592">
    <property type="component" value="Unassembled WGS sequence"/>
</dbReference>
<dbReference type="InterPro" id="IPR005135">
    <property type="entry name" value="Endo/exonuclease/phosphatase"/>
</dbReference>
<comment type="caution">
    <text evidence="2">The sequence shown here is derived from an EMBL/GenBank/DDBJ whole genome shotgun (WGS) entry which is preliminary data.</text>
</comment>
<organism evidence="2 3">
    <name type="scientific">Microbacterium album</name>
    <dbReference type="NCBI Taxonomy" id="2053191"/>
    <lineage>
        <taxon>Bacteria</taxon>
        <taxon>Bacillati</taxon>
        <taxon>Actinomycetota</taxon>
        <taxon>Actinomycetes</taxon>
        <taxon>Micrococcales</taxon>
        <taxon>Microbacteriaceae</taxon>
        <taxon>Microbacterium</taxon>
    </lineage>
</organism>